<gene>
    <name evidence="3" type="ORF">DD235_11260</name>
</gene>
<name>A0A2V1K0U8_9BURK</name>
<feature type="compositionally biased region" description="Low complexity" evidence="1">
    <location>
        <begin position="106"/>
        <end position="115"/>
    </location>
</feature>
<protein>
    <recommendedName>
        <fullName evidence="5">DUF2339 domain-containing protein</fullName>
    </recommendedName>
</protein>
<dbReference type="EMBL" id="QETA01000004">
    <property type="protein sequence ID" value="PWF22648.1"/>
    <property type="molecule type" value="Genomic_DNA"/>
</dbReference>
<evidence type="ECO:0000313" key="4">
    <source>
        <dbReference type="Proteomes" id="UP000245212"/>
    </source>
</evidence>
<keyword evidence="2" id="KW-1133">Transmembrane helix</keyword>
<feature type="transmembrane region" description="Helical" evidence="2">
    <location>
        <begin position="581"/>
        <end position="601"/>
    </location>
</feature>
<organism evidence="3 4">
    <name type="scientific">Corticimicrobacter populi</name>
    <dbReference type="NCBI Taxonomy" id="2175229"/>
    <lineage>
        <taxon>Bacteria</taxon>
        <taxon>Pseudomonadati</taxon>
        <taxon>Pseudomonadota</taxon>
        <taxon>Betaproteobacteria</taxon>
        <taxon>Burkholderiales</taxon>
        <taxon>Alcaligenaceae</taxon>
        <taxon>Corticimicrobacter</taxon>
    </lineage>
</organism>
<dbReference type="AlphaFoldDB" id="A0A2V1K0U8"/>
<feature type="transmembrane region" description="Helical" evidence="2">
    <location>
        <begin position="318"/>
        <end position="336"/>
    </location>
</feature>
<comment type="caution">
    <text evidence="3">The sequence shown here is derived from an EMBL/GenBank/DDBJ whole genome shotgun (WGS) entry which is preliminary data.</text>
</comment>
<feature type="transmembrane region" description="Helical" evidence="2">
    <location>
        <begin position="926"/>
        <end position="944"/>
    </location>
</feature>
<dbReference type="PANTHER" id="PTHR38434">
    <property type="entry name" value="BLL2549 PROTEIN"/>
    <property type="match status" value="1"/>
</dbReference>
<keyword evidence="4" id="KW-1185">Reference proteome</keyword>
<dbReference type="PIRSF" id="PIRSF035905">
    <property type="entry name" value="UCP035905_mp"/>
    <property type="match status" value="1"/>
</dbReference>
<feature type="transmembrane region" description="Helical" evidence="2">
    <location>
        <begin position="402"/>
        <end position="424"/>
    </location>
</feature>
<feature type="transmembrane region" description="Helical" evidence="2">
    <location>
        <begin position="267"/>
        <end position="288"/>
    </location>
</feature>
<keyword evidence="2" id="KW-0812">Transmembrane</keyword>
<feature type="transmembrane region" description="Helical" evidence="2">
    <location>
        <begin position="343"/>
        <end position="361"/>
    </location>
</feature>
<proteinExistence type="predicted"/>
<feature type="transmembrane region" description="Helical" evidence="2">
    <location>
        <begin position="639"/>
        <end position="658"/>
    </location>
</feature>
<feature type="transmembrane region" description="Helical" evidence="2">
    <location>
        <begin position="480"/>
        <end position="498"/>
    </location>
</feature>
<feature type="transmembrane region" description="Helical" evidence="2">
    <location>
        <begin position="858"/>
        <end position="879"/>
    </location>
</feature>
<evidence type="ECO:0008006" key="5">
    <source>
        <dbReference type="Google" id="ProtNLM"/>
    </source>
</evidence>
<feature type="transmembrane region" description="Helical" evidence="2">
    <location>
        <begin position="832"/>
        <end position="851"/>
    </location>
</feature>
<feature type="transmembrane region" description="Helical" evidence="2">
    <location>
        <begin position="711"/>
        <end position="731"/>
    </location>
</feature>
<feature type="transmembrane region" description="Helical" evidence="2">
    <location>
        <begin position="215"/>
        <end position="232"/>
    </location>
</feature>
<feature type="transmembrane region" description="Helical" evidence="2">
    <location>
        <begin position="950"/>
        <end position="973"/>
    </location>
</feature>
<feature type="transmembrane region" description="Helical" evidence="2">
    <location>
        <begin position="45"/>
        <end position="62"/>
    </location>
</feature>
<evidence type="ECO:0000256" key="1">
    <source>
        <dbReference type="SAM" id="MobiDB-lite"/>
    </source>
</evidence>
<dbReference type="Proteomes" id="UP000245212">
    <property type="component" value="Unassembled WGS sequence"/>
</dbReference>
<sequence length="990" mass="106173">MEFALVLSLLVAWLIGRYINARRAITPFLLAAFAGWAIHLLGDGYFAVSGGTLAGLLAFAVWQQRQTARLHQRLHALEARLAQSSPATTEAARPLSPAAAMPQPEPASLPSTPAVATTPVPVPAPAITAHAEADIPTPTNSMASIAAAVPVDTASGTRPTATQPDWLVRASRLVRQWLFEGNIPVKIGMLILLIGAGAALRYAAQTGLFSLPMPLRLAIAALAALGMLGWGLRSARQRPTFGLTLQGGALGILMLIVFSAFRLYHLLPATVALALIIVLVACGSILAVRQHAQALAFMSLSGGYLAPLLLSTGSGNHVALFSFYAVLNAAVLLVAWLRPWRALNLLGFAFTFGVGTMWGARAYRDELFASVEPFLILFFLFYAIIPLLYARTPRAVTSRLHARLDHTLLFGTPLLAFGLQAAMLTGQPMALAYSALAVAFVYALLCLWARRITGGQLLSQALAGIALAFVTLAIPLALSAQWTSTIWALQGAGLVWLGQRQSRRLLILAGLLLQGAAAIALLDHISYGAISELWPLSLWSLFKQPDTVSYRLSIVLLSLSALVSAWLLDRPAPRPMPRAQPILAGVMLVWGLFWGYALGLWEILFEQSIRQPLPVLAAFTALLAGVAALAYRPLAWRKLAWPMVAAAALCAFYALLSMSDSRTPLTLTDWRQLPWLLVPGALLLACRALVAGHASAHPQAEGSPTTPSKTLPIVHLCMLGLVAILASTTLSQGMQTLAYPDAGRLSYYDDIIYHGGLLTLGAWAQLAYFLPWAFMLWLAWEQPQRAGWPIGQQFLQWCRVWLVIASLIPAILWLSALFHPGDSLPLPFWVPVLNPTELLLFGGLAGTALAMRQSARPLPAAAWLGWSAALFAALTSSVLRACHHWADLPWHPGLLATPIAQISLSIAWSIAGVVAWIAGSRHGNRAIWTGGAILLGLVLLKLLLVDRQYIGNLTGIASFLAVGMLLVVVGRIAPSPPRTPRPDSQGTPAS</sequence>
<dbReference type="InterPro" id="IPR019286">
    <property type="entry name" value="DUF2339_TM"/>
</dbReference>
<feature type="transmembrane region" description="Helical" evidence="2">
    <location>
        <begin position="241"/>
        <end position="261"/>
    </location>
</feature>
<feature type="transmembrane region" description="Helical" evidence="2">
    <location>
        <begin position="367"/>
        <end position="390"/>
    </location>
</feature>
<feature type="transmembrane region" description="Helical" evidence="2">
    <location>
        <begin position="430"/>
        <end position="450"/>
    </location>
</feature>
<feature type="transmembrane region" description="Helical" evidence="2">
    <location>
        <begin position="673"/>
        <end position="690"/>
    </location>
</feature>
<feature type="transmembrane region" description="Helical" evidence="2">
    <location>
        <begin position="457"/>
        <end position="474"/>
    </location>
</feature>
<dbReference type="InterPro" id="IPR014600">
    <property type="entry name" value="UCP035905_mem"/>
</dbReference>
<feature type="region of interest" description="Disordered" evidence="1">
    <location>
        <begin position="85"/>
        <end position="115"/>
    </location>
</feature>
<feature type="transmembrane region" description="Helical" evidence="2">
    <location>
        <begin position="183"/>
        <end position="203"/>
    </location>
</feature>
<dbReference type="Pfam" id="PF10101">
    <property type="entry name" value="DUF2339"/>
    <property type="match status" value="1"/>
</dbReference>
<feature type="transmembrane region" description="Helical" evidence="2">
    <location>
        <begin position="751"/>
        <end position="779"/>
    </location>
</feature>
<feature type="transmembrane region" description="Helical" evidence="2">
    <location>
        <begin position="899"/>
        <end position="919"/>
    </location>
</feature>
<feature type="transmembrane region" description="Helical" evidence="2">
    <location>
        <begin position="800"/>
        <end position="820"/>
    </location>
</feature>
<dbReference type="PANTHER" id="PTHR38434:SF1">
    <property type="entry name" value="BLL2549 PROTEIN"/>
    <property type="match status" value="1"/>
</dbReference>
<evidence type="ECO:0000313" key="3">
    <source>
        <dbReference type="EMBL" id="PWF22648.1"/>
    </source>
</evidence>
<feature type="transmembrane region" description="Helical" evidence="2">
    <location>
        <begin position="550"/>
        <end position="569"/>
    </location>
</feature>
<feature type="transmembrane region" description="Helical" evidence="2">
    <location>
        <begin position="295"/>
        <end position="312"/>
    </location>
</feature>
<keyword evidence="2" id="KW-0472">Membrane</keyword>
<evidence type="ECO:0000256" key="2">
    <source>
        <dbReference type="SAM" id="Phobius"/>
    </source>
</evidence>
<feature type="transmembrane region" description="Helical" evidence="2">
    <location>
        <begin position="505"/>
        <end position="530"/>
    </location>
</feature>
<accession>A0A2V1K0U8</accession>
<reference evidence="4" key="1">
    <citation type="submission" date="2018-05" db="EMBL/GenBank/DDBJ databases">
        <authorList>
            <person name="Li Y."/>
        </authorList>
    </citation>
    <scope>NUCLEOTIDE SEQUENCE [LARGE SCALE GENOMIC DNA]</scope>
    <source>
        <strain evidence="4">3d-2-2</strain>
    </source>
</reference>
<feature type="transmembrane region" description="Helical" evidence="2">
    <location>
        <begin position="613"/>
        <end position="632"/>
    </location>
</feature>
<dbReference type="RefSeq" id="WP_109062173.1">
    <property type="nucleotide sequence ID" value="NZ_QETA01000004.1"/>
</dbReference>